<keyword evidence="1" id="KW-0175">Coiled coil</keyword>
<dbReference type="AlphaFoldDB" id="A0A8S9SFE7"/>
<proteinExistence type="predicted"/>
<evidence type="ECO:0000313" key="2">
    <source>
        <dbReference type="EMBL" id="KAF2584682.1"/>
    </source>
</evidence>
<evidence type="ECO:0000256" key="1">
    <source>
        <dbReference type="SAM" id="Coils"/>
    </source>
</evidence>
<feature type="coiled-coil region" evidence="1">
    <location>
        <begin position="30"/>
        <end position="57"/>
    </location>
</feature>
<gene>
    <name evidence="3" type="ORF">F2Q69_00032742</name>
    <name evidence="2" type="ORF">F2Q70_00033809</name>
</gene>
<reference evidence="2" key="1">
    <citation type="submission" date="2019-12" db="EMBL/GenBank/DDBJ databases">
        <title>Genome sequencing and annotation of Brassica cretica.</title>
        <authorList>
            <person name="Studholme D.J."/>
            <person name="Sarris P.F."/>
        </authorList>
    </citation>
    <scope>NUCLEOTIDE SEQUENCE</scope>
    <source>
        <strain evidence="2">PFS-102/07</strain>
        <tissue evidence="2">Leaf</tissue>
    </source>
</reference>
<reference evidence="3" key="2">
    <citation type="submission" date="2019-12" db="EMBL/GenBank/DDBJ databases">
        <title>Genome sequencing and annotation of Brassica cretica.</title>
        <authorList>
            <person name="Studholme D.J."/>
            <person name="Sarris P."/>
        </authorList>
    </citation>
    <scope>NUCLEOTIDE SEQUENCE</scope>
    <source>
        <strain evidence="3">PFS-109/04</strain>
        <tissue evidence="3">Leaf</tissue>
    </source>
</reference>
<evidence type="ECO:0000313" key="3">
    <source>
        <dbReference type="EMBL" id="KAF3600201.1"/>
    </source>
</evidence>
<dbReference type="EMBL" id="QGKY02000246">
    <property type="protein sequence ID" value="KAF2584682.1"/>
    <property type="molecule type" value="Genomic_DNA"/>
</dbReference>
<comment type="caution">
    <text evidence="3">The sequence shown here is derived from an EMBL/GenBank/DDBJ whole genome shotgun (WGS) entry which is preliminary data.</text>
</comment>
<dbReference type="EMBL" id="QGKX02000004">
    <property type="protein sequence ID" value="KAF3600201.1"/>
    <property type="molecule type" value="Genomic_DNA"/>
</dbReference>
<name>A0A8S9SFE7_BRACR</name>
<dbReference type="Proteomes" id="UP000712600">
    <property type="component" value="Unassembled WGS sequence"/>
</dbReference>
<evidence type="ECO:0000313" key="4">
    <source>
        <dbReference type="Proteomes" id="UP000712600"/>
    </source>
</evidence>
<accession>A0A8S9SFE7</accession>
<sequence length="57" mass="6655">MNTNSIEEIRLVESNQVLPSVFGDFILISLSKVVKKLEKLKLEKLKLEKEKKKLEKK</sequence>
<organism evidence="3 4">
    <name type="scientific">Brassica cretica</name>
    <name type="common">Mustard</name>
    <dbReference type="NCBI Taxonomy" id="69181"/>
    <lineage>
        <taxon>Eukaryota</taxon>
        <taxon>Viridiplantae</taxon>
        <taxon>Streptophyta</taxon>
        <taxon>Embryophyta</taxon>
        <taxon>Tracheophyta</taxon>
        <taxon>Spermatophyta</taxon>
        <taxon>Magnoliopsida</taxon>
        <taxon>eudicotyledons</taxon>
        <taxon>Gunneridae</taxon>
        <taxon>Pentapetalae</taxon>
        <taxon>rosids</taxon>
        <taxon>malvids</taxon>
        <taxon>Brassicales</taxon>
        <taxon>Brassicaceae</taxon>
        <taxon>Brassiceae</taxon>
        <taxon>Brassica</taxon>
    </lineage>
</organism>
<protein>
    <submittedName>
        <fullName evidence="3">Uncharacterized protein</fullName>
    </submittedName>
</protein>